<dbReference type="HOGENOM" id="CLU_1408896_0_0_1"/>
<keyword evidence="6" id="KW-0539">Nucleus</keyword>
<dbReference type="GeneID" id="19465369"/>
<evidence type="ECO:0008006" key="10">
    <source>
        <dbReference type="Google" id="ProtNLM"/>
    </source>
</evidence>
<keyword evidence="4" id="KW-0238">DNA-binding</keyword>
<reference evidence="8 9" key="1">
    <citation type="journal article" date="2013" name="BMC Genomics">
        <title>Genomics-driven discovery of the pneumocandin biosynthetic gene cluster in the fungus Glarea lozoyensis.</title>
        <authorList>
            <person name="Chen L."/>
            <person name="Yue Q."/>
            <person name="Zhang X."/>
            <person name="Xiang M."/>
            <person name="Wang C."/>
            <person name="Li S."/>
            <person name="Che Y."/>
            <person name="Ortiz-Lopez F.J."/>
            <person name="Bills G.F."/>
            <person name="Liu X."/>
            <person name="An Z."/>
        </authorList>
    </citation>
    <scope>NUCLEOTIDE SEQUENCE [LARGE SCALE GENOMIC DNA]</scope>
    <source>
        <strain evidence="9">ATCC 20868 / MF5171</strain>
    </source>
</reference>
<evidence type="ECO:0000256" key="3">
    <source>
        <dbReference type="ARBA" id="ARBA00022763"/>
    </source>
</evidence>
<evidence type="ECO:0000256" key="6">
    <source>
        <dbReference type="ARBA" id="ARBA00023242"/>
    </source>
</evidence>
<proteinExistence type="inferred from homology"/>
<comment type="similarity">
    <text evidence="2">Belongs to the CENP-X/MHF2 family.</text>
</comment>
<dbReference type="GO" id="GO:0003677">
    <property type="term" value="F:DNA binding"/>
    <property type="evidence" value="ECO:0007669"/>
    <property type="project" value="UniProtKB-KW"/>
</dbReference>
<comment type="subcellular location">
    <subcellularLocation>
        <location evidence="1">Nucleus</location>
    </subcellularLocation>
</comment>
<dbReference type="PANTHER" id="PTHR28680:SF1">
    <property type="entry name" value="CENTROMERE PROTEIN X"/>
    <property type="match status" value="1"/>
</dbReference>
<feature type="compositionally biased region" description="Pro residues" evidence="7">
    <location>
        <begin position="1"/>
        <end position="11"/>
    </location>
</feature>
<dbReference type="GO" id="GO:0006281">
    <property type="term" value="P:DNA repair"/>
    <property type="evidence" value="ECO:0007669"/>
    <property type="project" value="UniProtKB-KW"/>
</dbReference>
<name>S3E4I6_GLAL2</name>
<evidence type="ECO:0000256" key="4">
    <source>
        <dbReference type="ARBA" id="ARBA00023125"/>
    </source>
</evidence>
<dbReference type="eggNOG" id="ENOG502S98G">
    <property type="taxonomic scope" value="Eukaryota"/>
</dbReference>
<dbReference type="RefSeq" id="XP_008079920.1">
    <property type="nucleotide sequence ID" value="XM_008081729.1"/>
</dbReference>
<feature type="compositionally biased region" description="Low complexity" evidence="7">
    <location>
        <begin position="86"/>
        <end position="103"/>
    </location>
</feature>
<evidence type="ECO:0000256" key="1">
    <source>
        <dbReference type="ARBA" id="ARBA00004123"/>
    </source>
</evidence>
<sequence>MPPKPFRPPRPSSTSQPKPVSKVKKSTTTKSRASIGLEHKARAQKAKQKPTQRSSGAGRSSLGTASNYGLPSLSPDTTQEPPPPSSSSDNSSSSSDDLVASSPEPEPDTTDPTLDREETLPVDLLQVLLQQFFTKPETRIRKDAQAAVGRYMETFVREGIARCVWARSELPDPGGFLEVEDLEKGAPQMLMDF</sequence>
<dbReference type="GO" id="GO:0051382">
    <property type="term" value="P:kinetochore assembly"/>
    <property type="evidence" value="ECO:0007669"/>
    <property type="project" value="InterPro"/>
</dbReference>
<dbReference type="GO" id="GO:0071821">
    <property type="term" value="C:FANCM-MHF complex"/>
    <property type="evidence" value="ECO:0007669"/>
    <property type="project" value="TreeGrafter"/>
</dbReference>
<dbReference type="OrthoDB" id="2500381at2759"/>
<dbReference type="AlphaFoldDB" id="S3E4I6"/>
<dbReference type="Pfam" id="PF09415">
    <property type="entry name" value="CENP-X"/>
    <property type="match status" value="1"/>
</dbReference>
<dbReference type="PANTHER" id="PTHR28680">
    <property type="entry name" value="CENTROMERE PROTEIN X"/>
    <property type="match status" value="1"/>
</dbReference>
<dbReference type="STRING" id="1116229.S3E4I6"/>
<feature type="region of interest" description="Disordered" evidence="7">
    <location>
        <begin position="1"/>
        <end position="115"/>
    </location>
</feature>
<keyword evidence="3" id="KW-0227">DNA damage</keyword>
<evidence type="ECO:0000256" key="2">
    <source>
        <dbReference type="ARBA" id="ARBA00009359"/>
    </source>
</evidence>
<evidence type="ECO:0000256" key="5">
    <source>
        <dbReference type="ARBA" id="ARBA00023204"/>
    </source>
</evidence>
<dbReference type="GO" id="GO:0000712">
    <property type="term" value="P:resolution of meiotic recombination intermediates"/>
    <property type="evidence" value="ECO:0007669"/>
    <property type="project" value="TreeGrafter"/>
</dbReference>
<dbReference type="EMBL" id="KE145358">
    <property type="protein sequence ID" value="EPE33303.1"/>
    <property type="molecule type" value="Genomic_DNA"/>
</dbReference>
<keyword evidence="5" id="KW-0234">DNA repair</keyword>
<protein>
    <recommendedName>
        <fullName evidence="10">Centromere protein X</fullName>
    </recommendedName>
</protein>
<organism evidence="8 9">
    <name type="scientific">Glarea lozoyensis (strain ATCC 20868 / MF5171)</name>
    <dbReference type="NCBI Taxonomy" id="1116229"/>
    <lineage>
        <taxon>Eukaryota</taxon>
        <taxon>Fungi</taxon>
        <taxon>Dikarya</taxon>
        <taxon>Ascomycota</taxon>
        <taxon>Pezizomycotina</taxon>
        <taxon>Leotiomycetes</taxon>
        <taxon>Helotiales</taxon>
        <taxon>Helotiaceae</taxon>
        <taxon>Glarea</taxon>
    </lineage>
</organism>
<accession>S3E4I6</accession>
<evidence type="ECO:0000313" key="9">
    <source>
        <dbReference type="Proteomes" id="UP000016922"/>
    </source>
</evidence>
<dbReference type="Proteomes" id="UP000016922">
    <property type="component" value="Unassembled WGS sequence"/>
</dbReference>
<dbReference type="KEGG" id="glz:GLAREA_06315"/>
<evidence type="ECO:0000256" key="7">
    <source>
        <dbReference type="SAM" id="MobiDB-lite"/>
    </source>
</evidence>
<dbReference type="InterPro" id="IPR018552">
    <property type="entry name" value="CENP-X"/>
</dbReference>
<feature type="compositionally biased region" description="Polar residues" evidence="7">
    <location>
        <begin position="51"/>
        <end position="69"/>
    </location>
</feature>
<evidence type="ECO:0000313" key="8">
    <source>
        <dbReference type="EMBL" id="EPE33303.1"/>
    </source>
</evidence>
<keyword evidence="9" id="KW-1185">Reference proteome</keyword>
<gene>
    <name evidence="8" type="ORF">GLAREA_06315</name>
</gene>
<dbReference type="GO" id="GO:0031297">
    <property type="term" value="P:replication fork processing"/>
    <property type="evidence" value="ECO:0007669"/>
    <property type="project" value="TreeGrafter"/>
</dbReference>
<dbReference type="CDD" id="cd22921">
    <property type="entry name" value="HFD_CENP-X"/>
    <property type="match status" value="1"/>
</dbReference>